<keyword evidence="3" id="KW-0418">Kinase</keyword>
<keyword evidence="4" id="KW-1185">Reference proteome</keyword>
<evidence type="ECO:0000259" key="2">
    <source>
        <dbReference type="SMART" id="SM01204"/>
    </source>
</evidence>
<comment type="caution">
    <text evidence="3">The sequence shown here is derived from an EMBL/GenBank/DDBJ whole genome shotgun (WGS) entry which is preliminary data.</text>
</comment>
<dbReference type="OrthoDB" id="9770435at2"/>
<dbReference type="RefSeq" id="WP_068448271.1">
    <property type="nucleotide sequence ID" value="NZ_CANKUV010000016.1"/>
</dbReference>
<dbReference type="GO" id="GO:0016301">
    <property type="term" value="F:kinase activity"/>
    <property type="evidence" value="ECO:0007669"/>
    <property type="project" value="UniProtKB-KW"/>
</dbReference>
<dbReference type="SMART" id="SM01204">
    <property type="entry name" value="FIST_C"/>
    <property type="match status" value="1"/>
</dbReference>
<dbReference type="Pfam" id="PF10442">
    <property type="entry name" value="FIST_C"/>
    <property type="match status" value="1"/>
</dbReference>
<evidence type="ECO:0000313" key="3">
    <source>
        <dbReference type="EMBL" id="OAD46044.1"/>
    </source>
</evidence>
<protein>
    <submittedName>
        <fullName evidence="3">Histidine kinase</fullName>
    </submittedName>
</protein>
<evidence type="ECO:0000259" key="1">
    <source>
        <dbReference type="SMART" id="SM00897"/>
    </source>
</evidence>
<dbReference type="InterPro" id="IPR013702">
    <property type="entry name" value="FIST_domain_N"/>
</dbReference>
<accession>A0A176TDX0</accession>
<dbReference type="AlphaFoldDB" id="A0A176TDX0"/>
<dbReference type="InterPro" id="IPR019494">
    <property type="entry name" value="FIST_C"/>
</dbReference>
<dbReference type="EMBL" id="LVWE01000005">
    <property type="protein sequence ID" value="OAD46044.1"/>
    <property type="molecule type" value="Genomic_DNA"/>
</dbReference>
<dbReference type="PANTHER" id="PTHR40252">
    <property type="entry name" value="BLR0328 PROTEIN"/>
    <property type="match status" value="1"/>
</dbReference>
<sequence length="381" mass="42043">MKTVQLKKHKNADLKYLSENITLKAPLVLVFGNRYLLEDETIFEEIRDKFKDGHFVFGSACGDISSESIDDESITITAIEFEKSNFIIKTTNVLNTDSDAKVDSFKVGKDLISQFPEEGLKHIFVISEGSFINGSQLTEGMNSATDNNLLITGALCGDDARFEKTIASYNEKPKVGEIVAIGLYGESLEITFSINGGWTPFGPERIVTKSEGNTLYELDNLPALDLYKKYLGEKSKELPGAALLYPLNVKTEDGHNTIVRSILNIDEAENSMILAGDILENSKVQLMMTNVDNIVNAAEKAAKSALEFRNKKPELAILVSCIGRKLVLDQRVEEEVEEVMEVVGDATTITGLYSYGEIAPFIGENSCQLHNQTMTVTLISE</sequence>
<organism evidence="3 4">
    <name type="scientific">Polaribacter atrinae</name>
    <dbReference type="NCBI Taxonomy" id="1333662"/>
    <lineage>
        <taxon>Bacteria</taxon>
        <taxon>Pseudomonadati</taxon>
        <taxon>Bacteroidota</taxon>
        <taxon>Flavobacteriia</taxon>
        <taxon>Flavobacteriales</taxon>
        <taxon>Flavobacteriaceae</taxon>
    </lineage>
</organism>
<evidence type="ECO:0000313" key="4">
    <source>
        <dbReference type="Proteomes" id="UP000076923"/>
    </source>
</evidence>
<reference evidence="3 4" key="1">
    <citation type="submission" date="2016-02" db="EMBL/GenBank/DDBJ databases">
        <title>Draft genome sequence of Polaribacter atrinae KACC17473.</title>
        <authorList>
            <person name="Shin S.-K."/>
            <person name="Yi H."/>
        </authorList>
    </citation>
    <scope>NUCLEOTIDE SEQUENCE [LARGE SCALE GENOMIC DNA]</scope>
    <source>
        <strain evidence="3 4">KACC 17473</strain>
    </source>
</reference>
<dbReference type="STRING" id="1333662.LPB303_03775"/>
<feature type="domain" description="FIST C-domain" evidence="2">
    <location>
        <begin position="223"/>
        <end position="361"/>
    </location>
</feature>
<proteinExistence type="predicted"/>
<dbReference type="PANTHER" id="PTHR40252:SF2">
    <property type="entry name" value="BLR0328 PROTEIN"/>
    <property type="match status" value="1"/>
</dbReference>
<dbReference type="Proteomes" id="UP000076923">
    <property type="component" value="Unassembled WGS sequence"/>
</dbReference>
<dbReference type="SMART" id="SM00897">
    <property type="entry name" value="FIST"/>
    <property type="match status" value="1"/>
</dbReference>
<keyword evidence="3" id="KW-0808">Transferase</keyword>
<feature type="domain" description="FIST" evidence="1">
    <location>
        <begin position="24"/>
        <end position="222"/>
    </location>
</feature>
<name>A0A176TDX0_9FLAO</name>
<gene>
    <name evidence="3" type="ORF">LPB303_03775</name>
</gene>
<dbReference type="Pfam" id="PF08495">
    <property type="entry name" value="FIST"/>
    <property type="match status" value="1"/>
</dbReference>